<gene>
    <name evidence="1" type="ORF">rosmuc_00262</name>
</gene>
<dbReference type="PATRIC" id="fig|1288298.3.peg.261"/>
<dbReference type="EMBL" id="AONH01000001">
    <property type="protein sequence ID" value="KGM89668.1"/>
    <property type="molecule type" value="Genomic_DNA"/>
</dbReference>
<evidence type="ECO:0000313" key="2">
    <source>
        <dbReference type="Proteomes" id="UP000030021"/>
    </source>
</evidence>
<reference evidence="1 2" key="1">
    <citation type="submission" date="2013-01" db="EMBL/GenBank/DDBJ databases">
        <authorList>
            <person name="Fiebig A."/>
            <person name="Goeker M."/>
            <person name="Klenk H.-P.P."/>
        </authorList>
    </citation>
    <scope>NUCLEOTIDE SEQUENCE [LARGE SCALE GENOMIC DNA]</scope>
    <source>
        <strain evidence="1 2">DSM 17069</strain>
    </source>
</reference>
<organism evidence="1 2">
    <name type="scientific">Roseovarius mucosus DSM 17069</name>
    <dbReference type="NCBI Taxonomy" id="1288298"/>
    <lineage>
        <taxon>Bacteria</taxon>
        <taxon>Pseudomonadati</taxon>
        <taxon>Pseudomonadota</taxon>
        <taxon>Alphaproteobacteria</taxon>
        <taxon>Rhodobacterales</taxon>
        <taxon>Roseobacteraceae</taxon>
        <taxon>Roseovarius</taxon>
    </lineage>
</organism>
<protein>
    <submittedName>
        <fullName evidence="1">Uncharacterized protein</fullName>
    </submittedName>
</protein>
<name>A0A0A0HU95_9RHOB</name>
<sequence length="59" mass="6704">MEIHWIDSPKHKADRKELANLCGRTRTPAEDARYAELKARVRKWAGLNQAAEDFVNGAP</sequence>
<dbReference type="RefSeq" id="WP_037276320.1">
    <property type="nucleotide sequence ID" value="NZ_KN293991.1"/>
</dbReference>
<comment type="caution">
    <text evidence="1">The sequence shown here is derived from an EMBL/GenBank/DDBJ whole genome shotgun (WGS) entry which is preliminary data.</text>
</comment>
<dbReference type="AlphaFoldDB" id="A0A0A0HU95"/>
<dbReference type="OrthoDB" id="7868150at2"/>
<dbReference type="Proteomes" id="UP000030021">
    <property type="component" value="Unassembled WGS sequence"/>
</dbReference>
<proteinExistence type="predicted"/>
<evidence type="ECO:0000313" key="1">
    <source>
        <dbReference type="EMBL" id="KGM89668.1"/>
    </source>
</evidence>
<dbReference type="HOGENOM" id="CLU_2957854_0_0_5"/>
<accession>A0A0A0HU95</accession>